<feature type="region of interest" description="Disordered" evidence="1">
    <location>
        <begin position="1"/>
        <end position="21"/>
    </location>
</feature>
<protein>
    <submittedName>
        <fullName evidence="3">Uncharacterized protein</fullName>
    </submittedName>
</protein>
<evidence type="ECO:0000313" key="3">
    <source>
        <dbReference type="EMBL" id="USQ81736.1"/>
    </source>
</evidence>
<keyword evidence="2" id="KW-1133">Transmembrane helix</keyword>
<evidence type="ECO:0000256" key="2">
    <source>
        <dbReference type="SAM" id="Phobius"/>
    </source>
</evidence>
<proteinExistence type="predicted"/>
<name>A0ABY4YYB7_9MICO</name>
<keyword evidence="2" id="KW-0812">Transmembrane</keyword>
<organism evidence="3 4">
    <name type="scientific">Ornithinimicrobium faecis</name>
    <dbReference type="NCBI Taxonomy" id="2934158"/>
    <lineage>
        <taxon>Bacteria</taxon>
        <taxon>Bacillati</taxon>
        <taxon>Actinomycetota</taxon>
        <taxon>Actinomycetes</taxon>
        <taxon>Micrococcales</taxon>
        <taxon>Ornithinimicrobiaceae</taxon>
        <taxon>Ornithinimicrobium</taxon>
    </lineage>
</organism>
<sequence length="422" mass="45571">MRMTESGYRSPMNPTQRQHAASRVRRWLGAAEIDALLGASGEDAATQLLLENTPAVTTDSVEDGWDLLEFERADLPESAAEHWGRLCRRVGGLAVILAFVGLVAGLVVGMVGTEHDDAFEALPGMLGGILLPVLGVLGGAGLLLVVVGGFLGSVAKVIDARAVARWAAARPGQAQRGLPTQEPISRLLGWFVAVSIIGWGVGGFTGIFGIWLMGEGDFAVWGPLVAAAALCLVGFLSARAGRAVARAAAVADRHLYVLGKRERGLPLDVATSVAESVLVVSDPMVVTYAAEEFTAYPLTTRLSEEDLRTRRERGAVDGYTEVISPSGTAPLVTRETTNHEHHDDRHWQREYAGGWLVASGRTLDFGRPAWLMVRDRPERFAQEVLPLFEDHFGLEKGSVTLVPPEQLPEDEFWIKDWVKARG</sequence>
<feature type="transmembrane region" description="Helical" evidence="2">
    <location>
        <begin position="90"/>
        <end position="109"/>
    </location>
</feature>
<evidence type="ECO:0000313" key="4">
    <source>
        <dbReference type="Proteomes" id="UP001056455"/>
    </source>
</evidence>
<dbReference type="Proteomes" id="UP001056455">
    <property type="component" value="Chromosome"/>
</dbReference>
<accession>A0ABY4YYB7</accession>
<feature type="transmembrane region" description="Helical" evidence="2">
    <location>
        <begin position="129"/>
        <end position="151"/>
    </location>
</feature>
<keyword evidence="2" id="KW-0472">Membrane</keyword>
<dbReference type="EMBL" id="CP099489">
    <property type="protein sequence ID" value="USQ81736.1"/>
    <property type="molecule type" value="Genomic_DNA"/>
</dbReference>
<evidence type="ECO:0000256" key="1">
    <source>
        <dbReference type="SAM" id="MobiDB-lite"/>
    </source>
</evidence>
<keyword evidence="4" id="KW-1185">Reference proteome</keyword>
<feature type="transmembrane region" description="Helical" evidence="2">
    <location>
        <begin position="187"/>
        <end position="212"/>
    </location>
</feature>
<dbReference type="RefSeq" id="WP_252595272.1">
    <property type="nucleotide sequence ID" value="NZ_CP099489.1"/>
</dbReference>
<feature type="transmembrane region" description="Helical" evidence="2">
    <location>
        <begin position="218"/>
        <end position="238"/>
    </location>
</feature>
<gene>
    <name evidence="3" type="ORF">NF556_08855</name>
</gene>
<reference evidence="3" key="1">
    <citation type="submission" date="2022-06" db="EMBL/GenBank/DDBJ databases">
        <title>Ornithinimicrobium HY1793.</title>
        <authorList>
            <person name="Huang Y."/>
        </authorList>
    </citation>
    <scope>NUCLEOTIDE SEQUENCE</scope>
    <source>
        <strain evidence="3">HY1793</strain>
    </source>
</reference>